<feature type="domain" description="DUF2231" evidence="2">
    <location>
        <begin position="7"/>
        <end position="143"/>
    </location>
</feature>
<proteinExistence type="predicted"/>
<dbReference type="Proteomes" id="UP000183658">
    <property type="component" value="Unassembled WGS sequence"/>
</dbReference>
<feature type="transmembrane region" description="Helical" evidence="1">
    <location>
        <begin position="12"/>
        <end position="32"/>
    </location>
</feature>
<reference evidence="4" key="1">
    <citation type="submission" date="2016-10" db="EMBL/GenBank/DDBJ databases">
        <authorList>
            <person name="Varghese N."/>
            <person name="Submissions S."/>
        </authorList>
    </citation>
    <scope>NUCLEOTIDE SEQUENCE [LARGE SCALE GENOMIC DNA]</scope>
    <source>
        <strain evidence="4">DSM 15719</strain>
    </source>
</reference>
<evidence type="ECO:0000259" key="2">
    <source>
        <dbReference type="Pfam" id="PF09990"/>
    </source>
</evidence>
<gene>
    <name evidence="3" type="ORF">SAMN05444355_10571</name>
</gene>
<protein>
    <submittedName>
        <fullName evidence="3">Uncharacterized membrane protein</fullName>
    </submittedName>
</protein>
<evidence type="ECO:0000313" key="3">
    <source>
        <dbReference type="EMBL" id="SEQ90813.1"/>
    </source>
</evidence>
<keyword evidence="1" id="KW-1133">Transmembrane helix</keyword>
<feature type="transmembrane region" description="Helical" evidence="1">
    <location>
        <begin position="111"/>
        <end position="129"/>
    </location>
</feature>
<evidence type="ECO:0000256" key="1">
    <source>
        <dbReference type="SAM" id="Phobius"/>
    </source>
</evidence>
<organism evidence="3 4">
    <name type="scientific">Flavobacterium frigoris</name>
    <dbReference type="NCBI Taxonomy" id="229204"/>
    <lineage>
        <taxon>Bacteria</taxon>
        <taxon>Pseudomonadati</taxon>
        <taxon>Bacteroidota</taxon>
        <taxon>Flavobacteriia</taxon>
        <taxon>Flavobacteriales</taxon>
        <taxon>Flavobacteriaceae</taxon>
        <taxon>Flavobacterium</taxon>
    </lineage>
</organism>
<dbReference type="EMBL" id="FOFZ01000005">
    <property type="protein sequence ID" value="SEQ90813.1"/>
    <property type="molecule type" value="Genomic_DNA"/>
</dbReference>
<sequence length="159" mass="17179">MISPTHLHAMAIHFPIALLIIGFFSEIVGLIFKKTFFNKAALYFLILGTFGTIVSYLSGDAAGEGIEEGALGKAIALHEQAASITLWLSIATTLVYGAVVLFKYHHKWTKLIIVLLFTALIASVTRTGYLGGQLVYKYGAGVELGLPDFNALDSTSNQQ</sequence>
<keyword evidence="1" id="KW-0472">Membrane</keyword>
<accession>A0A1H9JVQ1</accession>
<dbReference type="AlphaFoldDB" id="A0A1H9JVQ1"/>
<name>A0A1H9JVQ1_FLAFI</name>
<dbReference type="RefSeq" id="WP_074723093.1">
    <property type="nucleotide sequence ID" value="NZ_CBCRVS010000004.1"/>
</dbReference>
<feature type="transmembrane region" description="Helical" evidence="1">
    <location>
        <begin position="41"/>
        <end position="59"/>
    </location>
</feature>
<dbReference type="Pfam" id="PF09990">
    <property type="entry name" value="DUF2231"/>
    <property type="match status" value="1"/>
</dbReference>
<keyword evidence="4" id="KW-1185">Reference proteome</keyword>
<keyword evidence="1" id="KW-0812">Transmembrane</keyword>
<dbReference type="InterPro" id="IPR019251">
    <property type="entry name" value="DUF2231_TM"/>
</dbReference>
<feature type="transmembrane region" description="Helical" evidence="1">
    <location>
        <begin position="84"/>
        <end position="104"/>
    </location>
</feature>
<dbReference type="OrthoDB" id="1260474at2"/>
<evidence type="ECO:0000313" key="4">
    <source>
        <dbReference type="Proteomes" id="UP000183658"/>
    </source>
</evidence>